<evidence type="ECO:0000259" key="2">
    <source>
        <dbReference type="Pfam" id="PF13579"/>
    </source>
</evidence>
<feature type="domain" description="Glycosyltransferase subfamily 4-like N-terminal" evidence="2">
    <location>
        <begin position="60"/>
        <end position="238"/>
    </location>
</feature>
<sequence>MLPKYLQAWLGEPWLALNRQVTFHALSWRLRPRSARPAYEARPGSMLYVAASSRPYHVSGYTSRTQEVIRAFVDAGADVHALTRPGYPWDRRDRHLDAEGLETMVDDVCYQHVRHPSNNRPVLQYAMQAARVVAGVAVRQRAALIHAASNHVNALPALLAARRLGIPFQYEMRGLWELTRISRMPHYENGQAYTQGLQLEGLVARHADRVCVISRQLGQYAQDMWGVASQRMALLPNCVDTDRIQPEGGQDADTATVGYAGTLIGYEGLDTLIEAIGLLARQGHPVKALLIGDGEAREPLQEQVGRLGLEARILFAGRMTPEAARGALARCSLVCIPRKPFKVCEIVPPLKLVEALALGKPVIVPDLPVFRDELGEHPAGWFFRAGDSADLARVVSAALRDRGALSILGQRARAHAVAHRQWRDFVTKVLPGTLGGEGAC</sequence>
<accession>A0AAN1VG88</accession>
<feature type="domain" description="Glycosyl transferase family 1" evidence="1">
    <location>
        <begin position="242"/>
        <end position="414"/>
    </location>
</feature>
<dbReference type="PANTHER" id="PTHR45947:SF3">
    <property type="entry name" value="SULFOQUINOVOSYL TRANSFERASE SQD2"/>
    <property type="match status" value="1"/>
</dbReference>
<dbReference type="Pfam" id="PF00534">
    <property type="entry name" value="Glycos_transf_1"/>
    <property type="match status" value="1"/>
</dbReference>
<organism evidence="3 4">
    <name type="scientific">Bordetella hinzii</name>
    <dbReference type="NCBI Taxonomy" id="103855"/>
    <lineage>
        <taxon>Bacteria</taxon>
        <taxon>Pseudomonadati</taxon>
        <taxon>Pseudomonadota</taxon>
        <taxon>Betaproteobacteria</taxon>
        <taxon>Burkholderiales</taxon>
        <taxon>Alcaligenaceae</taxon>
        <taxon>Bordetella</taxon>
    </lineage>
</organism>
<proteinExistence type="predicted"/>
<reference evidence="4" key="1">
    <citation type="submission" date="2017-10" db="EMBL/GenBank/DDBJ databases">
        <title>Whole genome sequencing of various Bordetella species.</title>
        <authorList>
            <person name="Weigand M.R."/>
            <person name="Loparev V."/>
            <person name="Peng Y."/>
            <person name="Bowden K.E."/>
            <person name="Tondella M.L."/>
            <person name="Williams M.M."/>
        </authorList>
    </citation>
    <scope>NUCLEOTIDE SEQUENCE [LARGE SCALE GENOMIC DNA]</scope>
    <source>
        <strain evidence="4">H720</strain>
    </source>
</reference>
<dbReference type="Proteomes" id="UP000282741">
    <property type="component" value="Chromosome"/>
</dbReference>
<gene>
    <name evidence="3" type="ORF">CS347_11865</name>
</gene>
<name>A0AAN1VG88_9BORD</name>
<evidence type="ECO:0000313" key="3">
    <source>
        <dbReference type="EMBL" id="AZW17410.1"/>
    </source>
</evidence>
<dbReference type="PANTHER" id="PTHR45947">
    <property type="entry name" value="SULFOQUINOVOSYL TRANSFERASE SQD2"/>
    <property type="match status" value="1"/>
</dbReference>
<evidence type="ECO:0000313" key="4">
    <source>
        <dbReference type="Proteomes" id="UP000282741"/>
    </source>
</evidence>
<dbReference type="InterPro" id="IPR028098">
    <property type="entry name" value="Glyco_trans_4-like_N"/>
</dbReference>
<dbReference type="InterPro" id="IPR001296">
    <property type="entry name" value="Glyco_trans_1"/>
</dbReference>
<dbReference type="Gene3D" id="3.40.50.2000">
    <property type="entry name" value="Glycogen Phosphorylase B"/>
    <property type="match status" value="2"/>
</dbReference>
<dbReference type="Pfam" id="PF13579">
    <property type="entry name" value="Glyco_trans_4_4"/>
    <property type="match status" value="1"/>
</dbReference>
<protein>
    <submittedName>
        <fullName evidence="3">Glycosyltransferase WbuB</fullName>
    </submittedName>
</protein>
<dbReference type="GO" id="GO:0016757">
    <property type="term" value="F:glycosyltransferase activity"/>
    <property type="evidence" value="ECO:0007669"/>
    <property type="project" value="InterPro"/>
</dbReference>
<dbReference type="EMBL" id="CP024172">
    <property type="protein sequence ID" value="AZW17410.1"/>
    <property type="molecule type" value="Genomic_DNA"/>
</dbReference>
<dbReference type="SUPFAM" id="SSF53756">
    <property type="entry name" value="UDP-Glycosyltransferase/glycogen phosphorylase"/>
    <property type="match status" value="1"/>
</dbReference>
<dbReference type="AlphaFoldDB" id="A0AAN1VG88"/>
<evidence type="ECO:0000259" key="1">
    <source>
        <dbReference type="Pfam" id="PF00534"/>
    </source>
</evidence>
<dbReference type="InterPro" id="IPR050194">
    <property type="entry name" value="Glycosyltransferase_grp1"/>
</dbReference>